<proteinExistence type="predicted"/>
<protein>
    <submittedName>
        <fullName evidence="1">Uncharacterized protein</fullName>
    </submittedName>
</protein>
<evidence type="ECO:0000313" key="1">
    <source>
        <dbReference type="EMBL" id="KAI3790365.1"/>
    </source>
</evidence>
<sequence>METIGTFRCTKAVADGIRPNLALHAKQRTLKGTHLDQRKCPSHTMCKAFSIRERIRDTENSPNQTKSDPKESSPMFPLITSLASTLIFSNSTLHLTMIFQVPDITDAALMTHPEG</sequence>
<dbReference type="Proteomes" id="UP001055811">
    <property type="component" value="Linkage Group LG01"/>
</dbReference>
<gene>
    <name evidence="1" type="ORF">L2E82_03350</name>
</gene>
<evidence type="ECO:0000313" key="2">
    <source>
        <dbReference type="Proteomes" id="UP001055811"/>
    </source>
</evidence>
<comment type="caution">
    <text evidence="1">The sequence shown here is derived from an EMBL/GenBank/DDBJ whole genome shotgun (WGS) entry which is preliminary data.</text>
</comment>
<dbReference type="EMBL" id="CM042009">
    <property type="protein sequence ID" value="KAI3790365.1"/>
    <property type="molecule type" value="Genomic_DNA"/>
</dbReference>
<keyword evidence="2" id="KW-1185">Reference proteome</keyword>
<organism evidence="1 2">
    <name type="scientific">Cichorium intybus</name>
    <name type="common">Chicory</name>
    <dbReference type="NCBI Taxonomy" id="13427"/>
    <lineage>
        <taxon>Eukaryota</taxon>
        <taxon>Viridiplantae</taxon>
        <taxon>Streptophyta</taxon>
        <taxon>Embryophyta</taxon>
        <taxon>Tracheophyta</taxon>
        <taxon>Spermatophyta</taxon>
        <taxon>Magnoliopsida</taxon>
        <taxon>eudicotyledons</taxon>
        <taxon>Gunneridae</taxon>
        <taxon>Pentapetalae</taxon>
        <taxon>asterids</taxon>
        <taxon>campanulids</taxon>
        <taxon>Asterales</taxon>
        <taxon>Asteraceae</taxon>
        <taxon>Cichorioideae</taxon>
        <taxon>Cichorieae</taxon>
        <taxon>Cichoriinae</taxon>
        <taxon>Cichorium</taxon>
    </lineage>
</organism>
<name>A0ACB9H3Q7_CICIN</name>
<accession>A0ACB9H3Q7</accession>
<reference evidence="1 2" key="2">
    <citation type="journal article" date="2022" name="Mol. Ecol. Resour.">
        <title>The genomes of chicory, endive, great burdock and yacon provide insights into Asteraceae paleo-polyploidization history and plant inulin production.</title>
        <authorList>
            <person name="Fan W."/>
            <person name="Wang S."/>
            <person name="Wang H."/>
            <person name="Wang A."/>
            <person name="Jiang F."/>
            <person name="Liu H."/>
            <person name="Zhao H."/>
            <person name="Xu D."/>
            <person name="Zhang Y."/>
        </authorList>
    </citation>
    <scope>NUCLEOTIDE SEQUENCE [LARGE SCALE GENOMIC DNA]</scope>
    <source>
        <strain evidence="2">cv. Punajuju</strain>
        <tissue evidence="1">Leaves</tissue>
    </source>
</reference>
<reference evidence="2" key="1">
    <citation type="journal article" date="2022" name="Mol. Ecol. Resour.">
        <title>The genomes of chicory, endive, great burdock and yacon provide insights into Asteraceae palaeo-polyploidization history and plant inulin production.</title>
        <authorList>
            <person name="Fan W."/>
            <person name="Wang S."/>
            <person name="Wang H."/>
            <person name="Wang A."/>
            <person name="Jiang F."/>
            <person name="Liu H."/>
            <person name="Zhao H."/>
            <person name="Xu D."/>
            <person name="Zhang Y."/>
        </authorList>
    </citation>
    <scope>NUCLEOTIDE SEQUENCE [LARGE SCALE GENOMIC DNA]</scope>
    <source>
        <strain evidence="2">cv. Punajuju</strain>
    </source>
</reference>